<sequence length="136" mass="14882">MAPPDPDPARQRALLLREAVRRHAAGERRRRFAPVLHVGRPGVRERTVGAALTATDHALRCDLVAAMATRSGVDDPLVWVTRPGDLDREDVDVAWAAATRAAAAEAGQSWTCVVVTRRGWCDPVTGEGRTWARLRD</sequence>
<dbReference type="EMBL" id="JBHUGD010000001">
    <property type="protein sequence ID" value="MFD1945801.1"/>
    <property type="molecule type" value="Genomic_DNA"/>
</dbReference>
<protein>
    <submittedName>
        <fullName evidence="1">Uncharacterized protein</fullName>
    </submittedName>
</protein>
<name>A0ABW4TIU2_9ACTN</name>
<dbReference type="Proteomes" id="UP001597351">
    <property type="component" value="Unassembled WGS sequence"/>
</dbReference>
<reference evidence="2" key="1">
    <citation type="journal article" date="2019" name="Int. J. Syst. Evol. Microbiol.">
        <title>The Global Catalogue of Microorganisms (GCM) 10K type strain sequencing project: providing services to taxonomists for standard genome sequencing and annotation.</title>
        <authorList>
            <consortium name="The Broad Institute Genomics Platform"/>
            <consortium name="The Broad Institute Genome Sequencing Center for Infectious Disease"/>
            <person name="Wu L."/>
            <person name="Ma J."/>
        </authorList>
    </citation>
    <scope>NUCLEOTIDE SEQUENCE [LARGE SCALE GENOMIC DNA]</scope>
    <source>
        <strain evidence="2">CGMCC 1.12477</strain>
    </source>
</reference>
<gene>
    <name evidence="1" type="ORF">ACFSDE_03280</name>
</gene>
<evidence type="ECO:0000313" key="1">
    <source>
        <dbReference type="EMBL" id="MFD1945801.1"/>
    </source>
</evidence>
<evidence type="ECO:0000313" key="2">
    <source>
        <dbReference type="Proteomes" id="UP001597351"/>
    </source>
</evidence>
<proteinExistence type="predicted"/>
<comment type="caution">
    <text evidence="1">The sequence shown here is derived from an EMBL/GenBank/DDBJ whole genome shotgun (WGS) entry which is preliminary data.</text>
</comment>
<organism evidence="1 2">
    <name type="scientific">Nocardioides aestuarii</name>
    <dbReference type="NCBI Taxonomy" id="252231"/>
    <lineage>
        <taxon>Bacteria</taxon>
        <taxon>Bacillati</taxon>
        <taxon>Actinomycetota</taxon>
        <taxon>Actinomycetes</taxon>
        <taxon>Propionibacteriales</taxon>
        <taxon>Nocardioidaceae</taxon>
        <taxon>Nocardioides</taxon>
    </lineage>
</organism>
<keyword evidence="2" id="KW-1185">Reference proteome</keyword>
<accession>A0ABW4TIU2</accession>
<dbReference type="RefSeq" id="WP_343915291.1">
    <property type="nucleotide sequence ID" value="NZ_BAAAJT010000002.1"/>
</dbReference>